<organism evidence="8 9">
    <name type="scientific">Candidatus Cryptobacteroides merdipullorum</name>
    <dbReference type="NCBI Taxonomy" id="2840771"/>
    <lineage>
        <taxon>Bacteria</taxon>
        <taxon>Pseudomonadati</taxon>
        <taxon>Bacteroidota</taxon>
        <taxon>Bacteroidia</taxon>
        <taxon>Bacteroidales</taxon>
        <taxon>Candidatus Cryptobacteroides</taxon>
    </lineage>
</organism>
<dbReference type="PANTHER" id="PTHR33885">
    <property type="entry name" value="PHAGE SHOCK PROTEIN C"/>
    <property type="match status" value="1"/>
</dbReference>
<dbReference type="Proteomes" id="UP000886881">
    <property type="component" value="Unassembled WGS sequence"/>
</dbReference>
<reference evidence="8" key="1">
    <citation type="submission" date="2020-10" db="EMBL/GenBank/DDBJ databases">
        <authorList>
            <person name="Gilroy R."/>
        </authorList>
    </citation>
    <scope>NUCLEOTIDE SEQUENCE</scope>
    <source>
        <strain evidence="8">ChiHecec2B26-709</strain>
    </source>
</reference>
<sequence>MTKRLTKSSNNRMIAGVCAGVANYFDVDPTVVRIAWAFLVVLFGSGLLLYLICWLLMPSDYGV</sequence>
<dbReference type="AlphaFoldDB" id="A0A9D1KGG7"/>
<evidence type="ECO:0000256" key="6">
    <source>
        <dbReference type="SAM" id="Phobius"/>
    </source>
</evidence>
<keyword evidence="5 6" id="KW-0472">Membrane</keyword>
<accession>A0A9D1KGG7</accession>
<gene>
    <name evidence="8" type="ORF">IAC35_02325</name>
</gene>
<evidence type="ECO:0000313" key="9">
    <source>
        <dbReference type="Proteomes" id="UP000886881"/>
    </source>
</evidence>
<dbReference type="PANTHER" id="PTHR33885:SF3">
    <property type="entry name" value="PHAGE SHOCK PROTEIN C"/>
    <property type="match status" value="1"/>
</dbReference>
<evidence type="ECO:0000256" key="2">
    <source>
        <dbReference type="ARBA" id="ARBA00022475"/>
    </source>
</evidence>
<dbReference type="Pfam" id="PF04024">
    <property type="entry name" value="PspC"/>
    <property type="match status" value="1"/>
</dbReference>
<dbReference type="InterPro" id="IPR007168">
    <property type="entry name" value="Phageshock_PspC_N"/>
</dbReference>
<keyword evidence="4 6" id="KW-1133">Transmembrane helix</keyword>
<keyword evidence="3 6" id="KW-0812">Transmembrane</keyword>
<feature type="domain" description="Phage shock protein PspC N-terminal" evidence="7">
    <location>
        <begin position="3"/>
        <end position="59"/>
    </location>
</feature>
<evidence type="ECO:0000256" key="4">
    <source>
        <dbReference type="ARBA" id="ARBA00022989"/>
    </source>
</evidence>
<keyword evidence="2" id="KW-1003">Cell membrane</keyword>
<proteinExistence type="predicted"/>
<dbReference type="EMBL" id="DVLC01000044">
    <property type="protein sequence ID" value="HIT46676.1"/>
    <property type="molecule type" value="Genomic_DNA"/>
</dbReference>
<evidence type="ECO:0000256" key="3">
    <source>
        <dbReference type="ARBA" id="ARBA00022692"/>
    </source>
</evidence>
<reference evidence="8" key="2">
    <citation type="journal article" date="2021" name="PeerJ">
        <title>Extensive microbial diversity within the chicken gut microbiome revealed by metagenomics and culture.</title>
        <authorList>
            <person name="Gilroy R."/>
            <person name="Ravi A."/>
            <person name="Getino M."/>
            <person name="Pursley I."/>
            <person name="Horton D.L."/>
            <person name="Alikhan N.F."/>
            <person name="Baker D."/>
            <person name="Gharbi K."/>
            <person name="Hall N."/>
            <person name="Watson M."/>
            <person name="Adriaenssens E.M."/>
            <person name="Foster-Nyarko E."/>
            <person name="Jarju S."/>
            <person name="Secka A."/>
            <person name="Antonio M."/>
            <person name="Oren A."/>
            <person name="Chaudhuri R.R."/>
            <person name="La Ragione R."/>
            <person name="Hildebrand F."/>
            <person name="Pallen M.J."/>
        </authorList>
    </citation>
    <scope>NUCLEOTIDE SEQUENCE</scope>
    <source>
        <strain evidence="8">ChiHecec2B26-709</strain>
    </source>
</reference>
<evidence type="ECO:0000256" key="1">
    <source>
        <dbReference type="ARBA" id="ARBA00004162"/>
    </source>
</evidence>
<protein>
    <submittedName>
        <fullName evidence="8">PspC domain-containing protein</fullName>
    </submittedName>
</protein>
<feature type="transmembrane region" description="Helical" evidence="6">
    <location>
        <begin position="34"/>
        <end position="57"/>
    </location>
</feature>
<evidence type="ECO:0000259" key="7">
    <source>
        <dbReference type="Pfam" id="PF04024"/>
    </source>
</evidence>
<comment type="caution">
    <text evidence="8">The sequence shown here is derived from an EMBL/GenBank/DDBJ whole genome shotgun (WGS) entry which is preliminary data.</text>
</comment>
<dbReference type="GO" id="GO:0005886">
    <property type="term" value="C:plasma membrane"/>
    <property type="evidence" value="ECO:0007669"/>
    <property type="project" value="UniProtKB-SubCell"/>
</dbReference>
<name>A0A9D1KGG7_9BACT</name>
<evidence type="ECO:0000313" key="8">
    <source>
        <dbReference type="EMBL" id="HIT46676.1"/>
    </source>
</evidence>
<comment type="subcellular location">
    <subcellularLocation>
        <location evidence="1">Cell membrane</location>
        <topology evidence="1">Single-pass membrane protein</topology>
    </subcellularLocation>
</comment>
<evidence type="ECO:0000256" key="5">
    <source>
        <dbReference type="ARBA" id="ARBA00023136"/>
    </source>
</evidence>
<dbReference type="InterPro" id="IPR052027">
    <property type="entry name" value="PspC"/>
</dbReference>